<dbReference type="CDD" id="cd14485">
    <property type="entry name" value="mltA_like_LT_A"/>
    <property type="match status" value="1"/>
</dbReference>
<dbReference type="EC" id="4.2.2.n1" evidence="2"/>
<dbReference type="GO" id="GO:0071555">
    <property type="term" value="P:cell wall organization"/>
    <property type="evidence" value="ECO:0007669"/>
    <property type="project" value="UniProtKB-KW"/>
</dbReference>
<protein>
    <recommendedName>
        <fullName evidence="2">peptidoglycan lytic exotransglycosylase</fullName>
        <ecNumber evidence="2">4.2.2.n1</ecNumber>
    </recommendedName>
    <alternativeName>
        <fullName evidence="5">Murein hydrolase A</fullName>
    </alternativeName>
</protein>
<dbReference type="STRING" id="655015.B1812_16240"/>
<dbReference type="GO" id="GO:0009254">
    <property type="term" value="P:peptidoglycan turnover"/>
    <property type="evidence" value="ECO:0007669"/>
    <property type="project" value="InterPro"/>
</dbReference>
<proteinExistence type="predicted"/>
<dbReference type="OrthoDB" id="9783686at2"/>
<dbReference type="Pfam" id="PF06725">
    <property type="entry name" value="3D"/>
    <property type="match status" value="1"/>
</dbReference>
<name>A0A1W6MXQ0_9HYPH</name>
<keyword evidence="4" id="KW-0961">Cell wall biogenesis/degradation</keyword>
<evidence type="ECO:0000256" key="2">
    <source>
        <dbReference type="ARBA" id="ARBA00012587"/>
    </source>
</evidence>
<keyword evidence="8" id="KW-1185">Reference proteome</keyword>
<evidence type="ECO:0000313" key="8">
    <source>
        <dbReference type="Proteomes" id="UP000193978"/>
    </source>
</evidence>
<dbReference type="InterPro" id="IPR005300">
    <property type="entry name" value="MltA_B"/>
</dbReference>
<dbReference type="RefSeq" id="WP_085772502.1">
    <property type="nucleotide sequence ID" value="NZ_AP027149.1"/>
</dbReference>
<dbReference type="InterPro" id="IPR010611">
    <property type="entry name" value="3D_dom"/>
</dbReference>
<dbReference type="SMART" id="SM00925">
    <property type="entry name" value="MltA"/>
    <property type="match status" value="1"/>
</dbReference>
<dbReference type="Pfam" id="PF03562">
    <property type="entry name" value="MltA"/>
    <property type="match status" value="1"/>
</dbReference>
<dbReference type="AlphaFoldDB" id="A0A1W6MXQ0"/>
<dbReference type="KEGG" id="mbry:B1812_16240"/>
<dbReference type="Gene3D" id="2.40.240.50">
    <property type="entry name" value="Barwin-like endoglucanases"/>
    <property type="match status" value="1"/>
</dbReference>
<dbReference type="GO" id="GO:0009253">
    <property type="term" value="P:peptidoglycan catabolic process"/>
    <property type="evidence" value="ECO:0007669"/>
    <property type="project" value="TreeGrafter"/>
</dbReference>
<dbReference type="SUPFAM" id="SSF50685">
    <property type="entry name" value="Barwin-like endoglucanases"/>
    <property type="match status" value="1"/>
</dbReference>
<dbReference type="InterPro" id="IPR036908">
    <property type="entry name" value="RlpA-like_sf"/>
</dbReference>
<evidence type="ECO:0000256" key="1">
    <source>
        <dbReference type="ARBA" id="ARBA00001420"/>
    </source>
</evidence>
<dbReference type="InterPro" id="IPR026044">
    <property type="entry name" value="MltA"/>
</dbReference>
<comment type="catalytic activity">
    <reaction evidence="1">
        <text>Exolytic cleavage of the (1-&gt;4)-beta-glycosidic linkage between N-acetylmuramic acid (MurNAc) and N-acetylglucosamine (GlcNAc) residues in peptidoglycan, from either the reducing or the non-reducing ends of the peptidoglycan chains, with concomitant formation of a 1,6-anhydrobond in the MurNAc residue.</text>
        <dbReference type="EC" id="4.2.2.n1"/>
    </reaction>
</comment>
<evidence type="ECO:0000313" key="7">
    <source>
        <dbReference type="EMBL" id="ARN82375.1"/>
    </source>
</evidence>
<dbReference type="GO" id="GO:0019867">
    <property type="term" value="C:outer membrane"/>
    <property type="evidence" value="ECO:0007669"/>
    <property type="project" value="InterPro"/>
</dbReference>
<feature type="domain" description="Lytic transglycosylase MltA" evidence="6">
    <location>
        <begin position="98"/>
        <end position="260"/>
    </location>
</feature>
<evidence type="ECO:0000256" key="5">
    <source>
        <dbReference type="ARBA" id="ARBA00030918"/>
    </source>
</evidence>
<gene>
    <name evidence="7" type="ORF">B1812_16240</name>
</gene>
<dbReference type="Gene3D" id="2.40.40.10">
    <property type="entry name" value="RlpA-like domain"/>
    <property type="match status" value="1"/>
</dbReference>
<keyword evidence="3" id="KW-0456">Lyase</keyword>
<dbReference type="PIRSF" id="PIRSF019422">
    <property type="entry name" value="MltA"/>
    <property type="match status" value="1"/>
</dbReference>
<evidence type="ECO:0000256" key="3">
    <source>
        <dbReference type="ARBA" id="ARBA00023239"/>
    </source>
</evidence>
<organism evidence="7 8">
    <name type="scientific">Methylocystis bryophila</name>
    <dbReference type="NCBI Taxonomy" id="655015"/>
    <lineage>
        <taxon>Bacteria</taxon>
        <taxon>Pseudomonadati</taxon>
        <taxon>Pseudomonadota</taxon>
        <taxon>Alphaproteobacteria</taxon>
        <taxon>Hyphomicrobiales</taxon>
        <taxon>Methylocystaceae</taxon>
        <taxon>Methylocystis</taxon>
    </lineage>
</organism>
<accession>A0A1W6MXQ0</accession>
<dbReference type="CDD" id="cd14668">
    <property type="entry name" value="mlta_B"/>
    <property type="match status" value="1"/>
</dbReference>
<reference evidence="7 8" key="1">
    <citation type="submission" date="2017-02" db="EMBL/GenBank/DDBJ databases">
        <authorList>
            <person name="Peterson S.W."/>
        </authorList>
    </citation>
    <scope>NUCLEOTIDE SEQUENCE [LARGE SCALE GENOMIC DNA]</scope>
    <source>
        <strain evidence="7 8">S285</strain>
    </source>
</reference>
<evidence type="ECO:0000259" key="6">
    <source>
        <dbReference type="SMART" id="SM00925"/>
    </source>
</evidence>
<dbReference type="GO" id="GO:0004553">
    <property type="term" value="F:hydrolase activity, hydrolyzing O-glycosyl compounds"/>
    <property type="evidence" value="ECO:0007669"/>
    <property type="project" value="InterPro"/>
</dbReference>
<dbReference type="EMBL" id="CP019948">
    <property type="protein sequence ID" value="ARN82375.1"/>
    <property type="molecule type" value="Genomic_DNA"/>
</dbReference>
<sequence length="364" mass="39840">MNGVDLPPFRGEAVSFEALSGFERDDLAEAFAAFRRSAEAIVSNAALLRPARPAFDGLEEICRAALSEPEEPADFFRRRFQPFRLEKTGLLTGYYEVEVEARRKPEPGFATPVLARPGDLVTLNEAPLMIQGGPPLYAAQRRDDGALEPYAPRREIEEGPWISQSPPLAYLADAVELFLIQVQGSARLVFPDGSSAALTYDGRNGRPYTSIGQLLIECGLVQPERMSLAVLKATLRALGAGPGEPGRRLMQKNESYVFFRQDDSPERSLGPIGGAGLALSPLRSIAVDRSIWCYGLPFWIEARIPWRSHDAEDFARLMVAQDTGSAILGETRADLYFGSGEKAGALAGGIRHDAQFFTLLPKVE</sequence>
<evidence type="ECO:0000256" key="4">
    <source>
        <dbReference type="ARBA" id="ARBA00023316"/>
    </source>
</evidence>
<dbReference type="Proteomes" id="UP000193978">
    <property type="component" value="Chromosome"/>
</dbReference>
<dbReference type="PANTHER" id="PTHR30124:SF0">
    <property type="entry name" value="MEMBRANE-BOUND LYTIC MUREIN TRANSGLYCOSYLASE A"/>
    <property type="match status" value="1"/>
</dbReference>
<dbReference type="GO" id="GO:0008933">
    <property type="term" value="F:peptidoglycan lytic transglycosylase activity"/>
    <property type="evidence" value="ECO:0007669"/>
    <property type="project" value="TreeGrafter"/>
</dbReference>
<dbReference type="PANTHER" id="PTHR30124">
    <property type="entry name" value="MEMBRANE-BOUND LYTIC MUREIN TRANSGLYCOSYLASE A"/>
    <property type="match status" value="1"/>
</dbReference>